<name>A0ABN9S0K1_9DINO</name>
<evidence type="ECO:0000313" key="2">
    <source>
        <dbReference type="EMBL" id="CAK0825227.1"/>
    </source>
</evidence>
<dbReference type="EMBL" id="CAUYUJ010008884">
    <property type="protein sequence ID" value="CAK0825227.1"/>
    <property type="molecule type" value="Genomic_DNA"/>
</dbReference>
<accession>A0ABN9S0K1</accession>
<evidence type="ECO:0000256" key="1">
    <source>
        <dbReference type="SAM" id="MobiDB-lite"/>
    </source>
</evidence>
<dbReference type="Proteomes" id="UP001189429">
    <property type="component" value="Unassembled WGS sequence"/>
</dbReference>
<protein>
    <submittedName>
        <fullName evidence="2">Uncharacterized protein</fullName>
    </submittedName>
</protein>
<evidence type="ECO:0000313" key="3">
    <source>
        <dbReference type="Proteomes" id="UP001189429"/>
    </source>
</evidence>
<feature type="compositionally biased region" description="Polar residues" evidence="1">
    <location>
        <begin position="93"/>
        <end position="104"/>
    </location>
</feature>
<sequence length="117" mass="12886">MKRTPRSKLTLLIATATKGEESCCKAHSHVGVSEIEYWMPLTKKTEITKSASAIPRKANTRIFDVAGCRDAVHPDVWSTAAAVQKKRDEETVTESLNEDAQANNEARKPANTRTCSV</sequence>
<proteinExistence type="predicted"/>
<organism evidence="2 3">
    <name type="scientific">Prorocentrum cordatum</name>
    <dbReference type="NCBI Taxonomy" id="2364126"/>
    <lineage>
        <taxon>Eukaryota</taxon>
        <taxon>Sar</taxon>
        <taxon>Alveolata</taxon>
        <taxon>Dinophyceae</taxon>
        <taxon>Prorocentrales</taxon>
        <taxon>Prorocentraceae</taxon>
        <taxon>Prorocentrum</taxon>
    </lineage>
</organism>
<feature type="region of interest" description="Disordered" evidence="1">
    <location>
        <begin position="86"/>
        <end position="117"/>
    </location>
</feature>
<keyword evidence="3" id="KW-1185">Reference proteome</keyword>
<reference evidence="2" key="1">
    <citation type="submission" date="2023-10" db="EMBL/GenBank/DDBJ databases">
        <authorList>
            <person name="Chen Y."/>
            <person name="Shah S."/>
            <person name="Dougan E. K."/>
            <person name="Thang M."/>
            <person name="Chan C."/>
        </authorList>
    </citation>
    <scope>NUCLEOTIDE SEQUENCE [LARGE SCALE GENOMIC DNA]</scope>
</reference>
<gene>
    <name evidence="2" type="ORF">PCOR1329_LOCUS25396</name>
</gene>
<comment type="caution">
    <text evidence="2">The sequence shown here is derived from an EMBL/GenBank/DDBJ whole genome shotgun (WGS) entry which is preliminary data.</text>
</comment>